<dbReference type="STRING" id="84029.CROST_38260"/>
<dbReference type="SUPFAM" id="SSF63446">
    <property type="entry name" value="Type I dockerin domain"/>
    <property type="match status" value="1"/>
</dbReference>
<sequence>MMRKKNRVTSLFVILAMLFTCAISNVATKVNADTQSIYTTKGETTKIYASAFAQNTDDWAWMDFGDTASLVYQDVTNLKNTNTSNAFAKANSTANFGINISDGNLNAGDSSTLKFHVGTVTIKATGYDDLVINLNKDYSENYTAKKETWGVSGNATQVLLNDYLPKDTAAKASYLQKITDVTADVTLSDYTYTKAQAPTPTTGQAIYTTKGEQTKIYAAAFAQNTTDDWAWMSFGDTATLVYQDVTNLNANDTTAAAFSKANSSANFGINISDGNLNEGDSSTLKFHIGTVTIKATGYDDLVINLNKDYSENYTAKKVSWGITGNTTQVLLNDYLPKDATAKTSYLQKISSVKADVTLSDYTYTKAQAPTPTTGQTIYTTKGEQTKIYAAAFAQNTTDDWTWMNFGDTATLTYQDVTNLDGEDATATAFSKANSSANFGINISDGNLGEGDTSTLKFHIGTVTVKATGYDDVVINLNKDYSESYTGKKASWGITGNTTQVLLNDYLPKDATAKTSYLQKITSVKADVTLSDYTYAKAPAPTPEFPDDYHYPTTMRGLPAMDLVKDMKVGWDLGNSLESTGGETGWGNPVTTKKMIDEIKKAGFNTVRIPVRWDEHYTDSNYTIDPAYISRVETVINYALANDMYAIVNIHHNKIQGEMNDANKDSVITEGSTIWKQIGTHFKDYGDKLIFETINEPRTGDDWSGNSSYYNVVNEYNAKILSVIRATGGNNDKRLVMMPTYCASSDYPKVAAMVVPKDPNVAVSIHAYIPYNFAMNTDSTKGGYSTFGDADKAFIDKTFRLLYKTFLQKGIPVVVGEFGATNKNNVQDLTNFAKYYVQTAAGYGIPCCWWDNNNFATSGSDIMGIFDRSTLKFVYPQIVNAMLDGWNNPKDISNYDENSLFNGTATSSNWGQAVSFGYGLDFTDSDFTNKLTIAVEYTSDKVPQLILSGNLAGTNWVTLNPTMTKSNGSTNIAYYTLSDMVSAYKKALANYDSYGQVLPGLQTIYIGDEGTNLTVSKVYKIYVQKLEQEVSNATINEANLYFDSSSKAVENLSVTLPKDLQQIVDNRLSTSTISYTTSDESVAKVSSDGKITAAGVGKTTVITTVKVGDSTKTFTTNVEVKNYGSTLLGDIDGNGVVDSQDIALFRSYFKGDSVTINKANADVNADGKIDGRDLMLLDIKLLKGTI</sequence>
<keyword evidence="3" id="KW-0136">Cellulose degradation</keyword>
<dbReference type="InterPro" id="IPR050386">
    <property type="entry name" value="Glycosyl_hydrolase_5"/>
</dbReference>
<dbReference type="KEGG" id="crw:CROST_036440"/>
<evidence type="ECO:0000256" key="4">
    <source>
        <dbReference type="ARBA" id="ARBA00023277"/>
    </source>
</evidence>
<evidence type="ECO:0000256" key="6">
    <source>
        <dbReference type="ARBA" id="ARBA00023326"/>
    </source>
</evidence>
<dbReference type="Gene3D" id="3.20.20.80">
    <property type="entry name" value="Glycosidases"/>
    <property type="match status" value="1"/>
</dbReference>
<dbReference type="GO" id="GO:0009986">
    <property type="term" value="C:cell surface"/>
    <property type="evidence" value="ECO:0007669"/>
    <property type="project" value="TreeGrafter"/>
</dbReference>
<evidence type="ECO:0000256" key="3">
    <source>
        <dbReference type="ARBA" id="ARBA00023001"/>
    </source>
</evidence>
<organism evidence="8 9">
    <name type="scientific">Clostridium felsineum</name>
    <dbReference type="NCBI Taxonomy" id="36839"/>
    <lineage>
        <taxon>Bacteria</taxon>
        <taxon>Bacillati</taxon>
        <taxon>Bacillota</taxon>
        <taxon>Clostridia</taxon>
        <taxon>Eubacteriales</taxon>
        <taxon>Clostridiaceae</taxon>
        <taxon>Clostridium</taxon>
    </lineage>
</organism>
<dbReference type="InterPro" id="IPR016134">
    <property type="entry name" value="Dockerin_dom"/>
</dbReference>
<dbReference type="InterPro" id="IPR017853">
    <property type="entry name" value="GH"/>
</dbReference>
<keyword evidence="2" id="KW-0378">Hydrolase</keyword>
<evidence type="ECO:0000313" key="9">
    <source>
        <dbReference type="Proteomes" id="UP000190951"/>
    </source>
</evidence>
<dbReference type="Pfam" id="PF00404">
    <property type="entry name" value="Dockerin_1"/>
    <property type="match status" value="1"/>
</dbReference>
<dbReference type="PANTHER" id="PTHR31297:SF41">
    <property type="entry name" value="ENDOGLUCANASE, PUTATIVE (AFU_ORTHOLOGUE AFUA_5G01830)-RELATED"/>
    <property type="match status" value="1"/>
</dbReference>
<dbReference type="GO" id="GO:0030245">
    <property type="term" value="P:cellulose catabolic process"/>
    <property type="evidence" value="ECO:0007669"/>
    <property type="project" value="UniProtKB-KW"/>
</dbReference>
<evidence type="ECO:0000256" key="2">
    <source>
        <dbReference type="ARBA" id="ARBA00022801"/>
    </source>
</evidence>
<dbReference type="InterPro" id="IPR008964">
    <property type="entry name" value="Invasin/intimin_cell_adhesion"/>
</dbReference>
<dbReference type="InterPro" id="IPR002105">
    <property type="entry name" value="Dockerin_1_rpt"/>
</dbReference>
<dbReference type="InterPro" id="IPR001547">
    <property type="entry name" value="Glyco_hydro_5"/>
</dbReference>
<name>A0A1S8KYI4_9CLOT</name>
<dbReference type="Gene3D" id="2.60.120.1070">
    <property type="match status" value="1"/>
</dbReference>
<dbReference type="GO" id="GO:0005576">
    <property type="term" value="C:extracellular region"/>
    <property type="evidence" value="ECO:0007669"/>
    <property type="project" value="TreeGrafter"/>
</dbReference>
<proteinExistence type="inferred from homology"/>
<protein>
    <recommendedName>
        <fullName evidence="7">Dockerin domain-containing protein</fullName>
    </recommendedName>
</protein>
<dbReference type="SUPFAM" id="SSF49373">
    <property type="entry name" value="Invasin/intimin cell-adhesion fragments"/>
    <property type="match status" value="1"/>
</dbReference>
<accession>A0A1S8KYI4</accession>
<dbReference type="EMBL" id="CP096983">
    <property type="protein sequence ID" value="URZ12899.1"/>
    <property type="molecule type" value="Genomic_DNA"/>
</dbReference>
<dbReference type="Pfam" id="PF18259">
    <property type="entry name" value="CBM65_1"/>
    <property type="match status" value="1"/>
</dbReference>
<dbReference type="InterPro" id="IPR036439">
    <property type="entry name" value="Dockerin_dom_sf"/>
</dbReference>
<comment type="similarity">
    <text evidence="1">Belongs to the glycosyl hydrolase 5 (cellulase A) family.</text>
</comment>
<evidence type="ECO:0000256" key="1">
    <source>
        <dbReference type="ARBA" id="ARBA00005641"/>
    </source>
</evidence>
<evidence type="ECO:0000256" key="5">
    <source>
        <dbReference type="ARBA" id="ARBA00023295"/>
    </source>
</evidence>
<keyword evidence="6" id="KW-0624">Polysaccharide degradation</keyword>
<keyword evidence="4" id="KW-0119">Carbohydrate metabolism</keyword>
<dbReference type="PROSITE" id="PS51766">
    <property type="entry name" value="DOCKERIN"/>
    <property type="match status" value="1"/>
</dbReference>
<dbReference type="PANTHER" id="PTHR31297">
    <property type="entry name" value="GLUCAN ENDO-1,6-BETA-GLUCOSIDASE B"/>
    <property type="match status" value="1"/>
</dbReference>
<dbReference type="AlphaFoldDB" id="A0A1S8KYI4"/>
<feature type="domain" description="Dockerin" evidence="7">
    <location>
        <begin position="1123"/>
        <end position="1185"/>
    </location>
</feature>
<dbReference type="CDD" id="cd14256">
    <property type="entry name" value="Dockerin_I"/>
    <property type="match status" value="1"/>
</dbReference>
<dbReference type="GO" id="GO:0008422">
    <property type="term" value="F:beta-glucosidase activity"/>
    <property type="evidence" value="ECO:0007669"/>
    <property type="project" value="TreeGrafter"/>
</dbReference>
<dbReference type="RefSeq" id="WP_242953990.1">
    <property type="nucleotide sequence ID" value="NZ_CP096983.1"/>
</dbReference>
<dbReference type="InterPro" id="IPR018247">
    <property type="entry name" value="EF_Hand_1_Ca_BS"/>
</dbReference>
<dbReference type="SUPFAM" id="SSF51445">
    <property type="entry name" value="(Trans)glycosidases"/>
    <property type="match status" value="1"/>
</dbReference>
<keyword evidence="5" id="KW-0326">Glycosidase</keyword>
<dbReference type="PROSITE" id="PS00018">
    <property type="entry name" value="EF_HAND_1"/>
    <property type="match status" value="2"/>
</dbReference>
<dbReference type="Pfam" id="PF00150">
    <property type="entry name" value="Cellulase"/>
    <property type="match status" value="1"/>
</dbReference>
<dbReference type="InterPro" id="IPR040877">
    <property type="entry name" value="CBM65_1"/>
</dbReference>
<evidence type="ECO:0000313" key="8">
    <source>
        <dbReference type="EMBL" id="URZ12899.1"/>
    </source>
</evidence>
<dbReference type="PROSITE" id="PS00659">
    <property type="entry name" value="GLYCOSYL_HYDROL_F5"/>
    <property type="match status" value="1"/>
</dbReference>
<dbReference type="Gene3D" id="1.10.1330.10">
    <property type="entry name" value="Dockerin domain"/>
    <property type="match status" value="1"/>
</dbReference>
<dbReference type="Pfam" id="PF02368">
    <property type="entry name" value="Big_2"/>
    <property type="match status" value="1"/>
</dbReference>
<dbReference type="InterPro" id="IPR018087">
    <property type="entry name" value="Glyco_hydro_5_CS"/>
</dbReference>
<gene>
    <name evidence="8" type="ORF">CROST_036440</name>
</gene>
<dbReference type="Gene3D" id="2.60.40.1080">
    <property type="match status" value="1"/>
</dbReference>
<keyword evidence="9" id="KW-1185">Reference proteome</keyword>
<dbReference type="InterPro" id="IPR003343">
    <property type="entry name" value="Big_2"/>
</dbReference>
<reference evidence="8 9" key="1">
    <citation type="submission" date="2022-04" db="EMBL/GenBank/DDBJ databases">
        <title>Genome sequence of C. roseum typestrain.</title>
        <authorList>
            <person name="Poehlein A."/>
            <person name="Schoch T."/>
            <person name="Duerre P."/>
            <person name="Daniel R."/>
        </authorList>
    </citation>
    <scope>NUCLEOTIDE SEQUENCE [LARGE SCALE GENOMIC DNA]</scope>
    <source>
        <strain evidence="8 9">DSM 7320</strain>
    </source>
</reference>
<evidence type="ECO:0000259" key="7">
    <source>
        <dbReference type="PROSITE" id="PS51766"/>
    </source>
</evidence>
<dbReference type="Proteomes" id="UP000190951">
    <property type="component" value="Chromosome"/>
</dbReference>